<dbReference type="OrthoDB" id="6193532at2"/>
<dbReference type="RefSeq" id="WP_135368348.1">
    <property type="nucleotide sequence ID" value="NZ_RKLX01000014.1"/>
</dbReference>
<dbReference type="GO" id="GO:0006099">
    <property type="term" value="P:tricarboxylic acid cycle"/>
    <property type="evidence" value="ECO:0007669"/>
    <property type="project" value="TreeGrafter"/>
</dbReference>
<dbReference type="Proteomes" id="UP000297348">
    <property type="component" value="Unassembled WGS sequence"/>
</dbReference>
<protein>
    <submittedName>
        <fullName evidence="3">Acyl-CoA synthetase FdrA</fullName>
    </submittedName>
</protein>
<dbReference type="GO" id="GO:0004775">
    <property type="term" value="F:succinate-CoA ligase (ADP-forming) activity"/>
    <property type="evidence" value="ECO:0007669"/>
    <property type="project" value="TreeGrafter"/>
</dbReference>
<dbReference type="GO" id="GO:0009361">
    <property type="term" value="C:succinate-CoA ligase complex (ADP-forming)"/>
    <property type="evidence" value="ECO:0007669"/>
    <property type="project" value="TreeGrafter"/>
</dbReference>
<keyword evidence="4" id="KW-1185">Reference proteome</keyword>
<name>A0A4Z0JA38_9LACO</name>
<reference evidence="3 4" key="1">
    <citation type="submission" date="2018-10" db="EMBL/GenBank/DDBJ databases">
        <title>Lactobacillus sp. R7 and Lactobacillus sp. R19 isolated from fermented mustard green product of Taiwan.</title>
        <authorList>
            <person name="Lin S.-T."/>
        </authorList>
    </citation>
    <scope>NUCLEOTIDE SEQUENCE [LARGE SCALE GENOMIC DNA]</scope>
    <source>
        <strain evidence="3 4">BCRC 81129</strain>
    </source>
</reference>
<dbReference type="InterPro" id="IPR009499">
    <property type="entry name" value="AllG-like"/>
</dbReference>
<dbReference type="InterPro" id="IPR005811">
    <property type="entry name" value="SUCC_ACL_C"/>
</dbReference>
<dbReference type="Gene3D" id="3.90.1710.10">
    <property type="entry name" value="Enterococcus faecalis V583 domain"/>
    <property type="match status" value="1"/>
</dbReference>
<evidence type="ECO:0000259" key="1">
    <source>
        <dbReference type="Pfam" id="PF00549"/>
    </source>
</evidence>
<comment type="caution">
    <text evidence="3">The sequence shown here is derived from an EMBL/GenBank/DDBJ whole genome shotgun (WGS) entry which is preliminary data.</text>
</comment>
<dbReference type="Pfam" id="PF02629">
    <property type="entry name" value="CoA_binding"/>
    <property type="match status" value="1"/>
</dbReference>
<dbReference type="Gene3D" id="3.40.50.720">
    <property type="entry name" value="NAD(P)-binding Rossmann-like Domain"/>
    <property type="match status" value="1"/>
</dbReference>
<dbReference type="AlphaFoldDB" id="A0A4Z0JA38"/>
<dbReference type="InterPro" id="IPR016102">
    <property type="entry name" value="Succinyl-CoA_synth-like"/>
</dbReference>
<dbReference type="Pfam" id="PF06545">
    <property type="entry name" value="AllG"/>
    <property type="match status" value="1"/>
</dbReference>
<dbReference type="PANTHER" id="PTHR11117:SF24">
    <property type="entry name" value="PROTEIN FDRA"/>
    <property type="match status" value="1"/>
</dbReference>
<evidence type="ECO:0000259" key="2">
    <source>
        <dbReference type="Pfam" id="PF02629"/>
    </source>
</evidence>
<evidence type="ECO:0000313" key="3">
    <source>
        <dbReference type="EMBL" id="TGD18279.1"/>
    </source>
</evidence>
<dbReference type="Gene3D" id="3.40.50.261">
    <property type="entry name" value="Succinyl-CoA synthetase domains"/>
    <property type="match status" value="2"/>
</dbReference>
<dbReference type="Gene3D" id="3.90.1700.10">
    <property type="entry name" value="v583 domain like"/>
    <property type="match status" value="1"/>
</dbReference>
<dbReference type="Gene3D" id="1.10.10.660">
    <property type="entry name" value="conserved protein of unknown function from Enterococcus faecalis V583"/>
    <property type="match status" value="1"/>
</dbReference>
<dbReference type="GO" id="GO:0004776">
    <property type="term" value="F:succinate-CoA ligase (GDP-forming) activity"/>
    <property type="evidence" value="ECO:0007669"/>
    <property type="project" value="TreeGrafter"/>
</dbReference>
<dbReference type="GO" id="GO:0005829">
    <property type="term" value="C:cytosol"/>
    <property type="evidence" value="ECO:0007669"/>
    <property type="project" value="TreeGrafter"/>
</dbReference>
<feature type="domain" description="CoA-binding" evidence="2">
    <location>
        <begin position="192"/>
        <end position="287"/>
    </location>
</feature>
<feature type="domain" description="ATP-citrate synthase/succinyl-CoA ligase C-terminal" evidence="1">
    <location>
        <begin position="344"/>
        <end position="493"/>
    </location>
</feature>
<evidence type="ECO:0000313" key="4">
    <source>
        <dbReference type="Proteomes" id="UP000297348"/>
    </source>
</evidence>
<organism evidence="3 4">
    <name type="scientific">Levilactobacillus suantsaiihabitans</name>
    <dbReference type="NCBI Taxonomy" id="2487722"/>
    <lineage>
        <taxon>Bacteria</taxon>
        <taxon>Bacillati</taxon>
        <taxon>Bacillota</taxon>
        <taxon>Bacilli</taxon>
        <taxon>Lactobacillales</taxon>
        <taxon>Lactobacillaceae</taxon>
        <taxon>Levilactobacillus</taxon>
    </lineage>
</organism>
<dbReference type="PANTHER" id="PTHR11117">
    <property type="entry name" value="SUCCINYL-COA LIGASE SUBUNIT ALPHA"/>
    <property type="match status" value="1"/>
</dbReference>
<accession>A0A4Z0JA38</accession>
<proteinExistence type="predicted"/>
<dbReference type="Pfam" id="PF00549">
    <property type="entry name" value="Ligase_CoA"/>
    <property type="match status" value="1"/>
</dbReference>
<dbReference type="EMBL" id="RKLX01000014">
    <property type="protein sequence ID" value="TGD18279.1"/>
    <property type="molecule type" value="Genomic_DNA"/>
</dbReference>
<gene>
    <name evidence="3" type="primary">fdrA</name>
    <name evidence="3" type="ORF">EGT51_08930</name>
</gene>
<dbReference type="InterPro" id="IPR024033">
    <property type="entry name" value="OXTCase_su_AllG_h-dom"/>
</dbReference>
<dbReference type="InterPro" id="IPR003781">
    <property type="entry name" value="CoA-bd"/>
</dbReference>
<dbReference type="SUPFAM" id="SSF52210">
    <property type="entry name" value="Succinyl-CoA synthetase domains"/>
    <property type="match status" value="2"/>
</dbReference>
<dbReference type="NCBIfam" id="NF004760">
    <property type="entry name" value="PRK06091.1"/>
    <property type="match status" value="1"/>
</dbReference>
<sequence length="1011" mass="108155">MLYTVIKKNSYQDSINLMLLTNNISDMPGVNKVQVMMGTAANKDIFDEAGLLTEEAKAAQPNDMMIVLDSDDASVMDQVLSATDDFLSDLSVKSDDDSTDSKNVTNWEDAKKQLPDANLALISVPGVYAADEIDNALDNNLNAFVFSDNVSLEDETRLKKKAHKKGLLVMGPDCGTGIISNVPLAFTNVVRSGNIGLVGASGTGIQEVTTIIERLGGGVTHAIGTGGRDLSDPVGAITMEDAIAGLAHHDPTEVVGIISKPPAKEVRDDVVKLLHSINKPVVAIFLGEKPDHHEGSVYLAHTLEETARIAMDLADHKPVKPNYYAAKPLQTAGPELVGKKVIGLYSGGTLAYEAGMLISEALNLGGIISDEGYVLRANGNEVLDLGDDIYTQGRPHPMIDPRIRIEKINEYAEKSDTGVILLDDVLGYGTDDQMADALAKAVKDALAKRPELKFVTTIVGTNEDPQDYQEARKLLAAAGAIVCDSNAQAVRVALNLIGKDVNEPDKAVVPYTQKTAPVPASSESLLDLLYTKPRVINVGVAEFLKPVLKFGGTGVQFDWQPIAGGNPKMIKLIKRVKALKDRQTENNHVMTDLKQAAPFLTDVVPAGSVIPELKGHHTLLHAGSPITYAEMTSPMQGGCIGAVLFEGWAKDEAEARRMLENEEIDFLCNHDVNAVGPMGGITSEHMAVLVIKNKLKGNDAYCTMNEGIGKVLRFGAYSQEVIDRLNWMANVLAPTLSAALKKLDGGLNVNVMMAKAITMGDEFHQRNIAASLVFLKEVAPLIVSLDIAEKTKQEVIQFLADTDQFFLSIMMATGKSMVDAARTYHKGTVVTTMTRNGKDFGIRISALGDQWFTAPVNTPEGLFFTGFSQDDANPDMGDSAIAETVGFGGMAMIAAPGVTRFVGAGGFKDAQKISNQMAKITLGRNPNFSIPTWDFQGTAMGIDIVKVVETGITPVINTGIASKVAGVGQVGAGTVHAPLACFEKALVAYAQHMGLIEADEAKSMDKELVEA</sequence>